<dbReference type="InterPro" id="IPR011051">
    <property type="entry name" value="RmlC_Cupin_sf"/>
</dbReference>
<dbReference type="PROSITE" id="PS51257">
    <property type="entry name" value="PROKAR_LIPOPROTEIN"/>
    <property type="match status" value="1"/>
</dbReference>
<dbReference type="Gene3D" id="2.60.120.10">
    <property type="entry name" value="Jelly Rolls"/>
    <property type="match status" value="1"/>
</dbReference>
<dbReference type="SUPFAM" id="SSF51182">
    <property type="entry name" value="RmlC-like cupins"/>
    <property type="match status" value="1"/>
</dbReference>
<comment type="caution">
    <text evidence="1">The sequence shown here is derived from an EMBL/GenBank/DDBJ whole genome shotgun (WGS) entry which is preliminary data.</text>
</comment>
<sequence length="120" mass="13312">MKSVLFIVAVIFVGCKPTSKLPDPLEAGWKGEKVCEVLKDNDELRVLKCTFAPGVGHEKHQHQPHFGYTLKGSTFKITDAKGTRTVDVKTGIHFSNDEVTEHEVLNVGDSTAVFLIIEYK</sequence>
<evidence type="ECO:0000313" key="1">
    <source>
        <dbReference type="EMBL" id="MFD2824590.1"/>
    </source>
</evidence>
<reference evidence="2" key="1">
    <citation type="journal article" date="2019" name="Int. J. Syst. Evol. Microbiol.">
        <title>The Global Catalogue of Microorganisms (GCM) 10K type strain sequencing project: providing services to taxonomists for standard genome sequencing and annotation.</title>
        <authorList>
            <consortium name="The Broad Institute Genomics Platform"/>
            <consortium name="The Broad Institute Genome Sequencing Center for Infectious Disease"/>
            <person name="Wu L."/>
            <person name="Ma J."/>
        </authorList>
    </citation>
    <scope>NUCLEOTIDE SEQUENCE [LARGE SCALE GENOMIC DNA]</scope>
    <source>
        <strain evidence="2">KCTC 32141</strain>
    </source>
</reference>
<protein>
    <submittedName>
        <fullName evidence="1">Cupin domain-containing protein</fullName>
    </submittedName>
</protein>
<keyword evidence="2" id="KW-1185">Reference proteome</keyword>
<gene>
    <name evidence="1" type="ORF">ACFS5M_12990</name>
</gene>
<name>A0ABW5WTT4_9FLAO</name>
<organism evidence="1 2">
    <name type="scientific">Lacinutrix iliipiscaria</name>
    <dbReference type="NCBI Taxonomy" id="1230532"/>
    <lineage>
        <taxon>Bacteria</taxon>
        <taxon>Pseudomonadati</taxon>
        <taxon>Bacteroidota</taxon>
        <taxon>Flavobacteriia</taxon>
        <taxon>Flavobacteriales</taxon>
        <taxon>Flavobacteriaceae</taxon>
        <taxon>Lacinutrix</taxon>
    </lineage>
</organism>
<dbReference type="RefSeq" id="WP_183489049.1">
    <property type="nucleotide sequence ID" value="NZ_JBHUOV010000015.1"/>
</dbReference>
<accession>A0ABW5WTT4</accession>
<evidence type="ECO:0000313" key="2">
    <source>
        <dbReference type="Proteomes" id="UP001597533"/>
    </source>
</evidence>
<dbReference type="EMBL" id="JBHUOV010000015">
    <property type="protein sequence ID" value="MFD2824590.1"/>
    <property type="molecule type" value="Genomic_DNA"/>
</dbReference>
<dbReference type="Proteomes" id="UP001597533">
    <property type="component" value="Unassembled WGS sequence"/>
</dbReference>
<proteinExistence type="predicted"/>
<dbReference type="InterPro" id="IPR014710">
    <property type="entry name" value="RmlC-like_jellyroll"/>
</dbReference>